<feature type="compositionally biased region" description="Basic residues" evidence="1">
    <location>
        <begin position="108"/>
        <end position="117"/>
    </location>
</feature>
<dbReference type="Proteomes" id="UP001381693">
    <property type="component" value="Unassembled WGS sequence"/>
</dbReference>
<feature type="region of interest" description="Disordered" evidence="1">
    <location>
        <begin position="678"/>
        <end position="701"/>
    </location>
</feature>
<dbReference type="EMBL" id="JAXCGZ010007640">
    <property type="protein sequence ID" value="KAK7078868.1"/>
    <property type="molecule type" value="Genomic_DNA"/>
</dbReference>
<gene>
    <name evidence="3" type="ORF">SK128_016900</name>
</gene>
<evidence type="ECO:0000313" key="3">
    <source>
        <dbReference type="EMBL" id="KAK7078868.1"/>
    </source>
</evidence>
<evidence type="ECO:0000259" key="2">
    <source>
        <dbReference type="PROSITE" id="PS00028"/>
    </source>
</evidence>
<feature type="domain" description="C2H2-type" evidence="2">
    <location>
        <begin position="355"/>
        <end position="376"/>
    </location>
</feature>
<keyword evidence="4" id="KW-1185">Reference proteome</keyword>
<accession>A0AAN8XEB7</accession>
<dbReference type="AlphaFoldDB" id="A0AAN8XEB7"/>
<protein>
    <recommendedName>
        <fullName evidence="2">C2H2-type domain-containing protein</fullName>
    </recommendedName>
</protein>
<feature type="compositionally biased region" description="Basic residues" evidence="1">
    <location>
        <begin position="134"/>
        <end position="144"/>
    </location>
</feature>
<feature type="domain" description="C2H2-type" evidence="2">
    <location>
        <begin position="277"/>
        <end position="298"/>
    </location>
</feature>
<comment type="caution">
    <text evidence="3">The sequence shown here is derived from an EMBL/GenBank/DDBJ whole genome shotgun (WGS) entry which is preliminary data.</text>
</comment>
<organism evidence="3 4">
    <name type="scientific">Halocaridina rubra</name>
    <name type="common">Hawaiian red shrimp</name>
    <dbReference type="NCBI Taxonomy" id="373956"/>
    <lineage>
        <taxon>Eukaryota</taxon>
        <taxon>Metazoa</taxon>
        <taxon>Ecdysozoa</taxon>
        <taxon>Arthropoda</taxon>
        <taxon>Crustacea</taxon>
        <taxon>Multicrustacea</taxon>
        <taxon>Malacostraca</taxon>
        <taxon>Eumalacostraca</taxon>
        <taxon>Eucarida</taxon>
        <taxon>Decapoda</taxon>
        <taxon>Pleocyemata</taxon>
        <taxon>Caridea</taxon>
        <taxon>Atyoidea</taxon>
        <taxon>Atyidae</taxon>
        <taxon>Halocaridina</taxon>
    </lineage>
</organism>
<feature type="region of interest" description="Disordered" evidence="1">
    <location>
        <begin position="88"/>
        <end position="176"/>
    </location>
</feature>
<sequence>MDKIRILRSGHLRFNTARAVEKEKTVTLAPMTTSEGVLSTSQPKWVPFVVLDVGQKNDTMSVRNMHQPEVILPLSTDSSVKNTTSLITSTHIVPADSKSRETANSSSRPRRRSASPRKKQETQDAKVITEARKSSKKSKSRTKKTASPAAKRNTVPTDNCAEKKNGNTLSKDSIISNPNKEISTSIAESQQDAVFSIRVPMYPNNSNATITTLGPSLAFKNTLVFTNPSPQVYSSMTPEPSPVVTVSLAGNKCTINSDVKQNEEPNPSTSTSREVHCVICSLPFSSLEEMRSHYISEHKFRRNRDSKKHKLDSLTTGPPKLPKLTLIMPKSKQREECTAISPDVNIYVDKSDPKCPVCSISFKTIQEVKDHVQMVHSYKCSECNGTFYTLFEFTCHKCNKGGKKVKIARKKLSQENSLKIPKGATNCNKIHKITLLKDQSGLVDRRQDTLENQVSSKPEIMPTLTREKAGIVQESSHLMPPLLSRMEEPHPLPVSVVNLSSQASGAMQGEEMITCVEENDLIAKHKGSLLGPASPVTNSKDTSANIRVLETKNLRGYRFKKEEVSETLETVEDKIAQLKKNPQVSVSWVPKLKGKKYENCDFVCGRCNVLCIDMEDYMEHIQDCLTITSVTLEPTSKPQRILKLQNERSSFGFQETNNNKYSLNKNLMNKLQSVFPGLNLSDTGSESQTPEERKNALSSELPDELCQCHQKNFLDRNSARVSDDISNEKSNVKLSVLNIKEEPIDACTPDHELSNHYPTSDLQRGLNKDSVPVVTPNKQKQPMVMIPVASKSEETLADLAGEHNNNSSSYKIANVKSISPIHDSSPNSTSWESSSLDLLIDTDDIKMEIEEEVIEDNFEGVYLWSRLYQQNNNYLLTMAKGIIIGLGQTRTNYCCFVSRDEIGNMEIPVHYFKMHLYSANVMVSNMLKYTFTYRIASLFFHQIHLTVEF</sequence>
<name>A0AAN8XEB7_HALRR</name>
<dbReference type="SMART" id="SM00355">
    <property type="entry name" value="ZnF_C2H2"/>
    <property type="match status" value="3"/>
</dbReference>
<dbReference type="InterPro" id="IPR013087">
    <property type="entry name" value="Znf_C2H2_type"/>
</dbReference>
<evidence type="ECO:0000256" key="1">
    <source>
        <dbReference type="SAM" id="MobiDB-lite"/>
    </source>
</evidence>
<evidence type="ECO:0000313" key="4">
    <source>
        <dbReference type="Proteomes" id="UP001381693"/>
    </source>
</evidence>
<feature type="compositionally biased region" description="Polar residues" evidence="1">
    <location>
        <begin position="166"/>
        <end position="176"/>
    </location>
</feature>
<reference evidence="3 4" key="1">
    <citation type="submission" date="2023-11" db="EMBL/GenBank/DDBJ databases">
        <title>Halocaridina rubra genome assembly.</title>
        <authorList>
            <person name="Smith C."/>
        </authorList>
    </citation>
    <scope>NUCLEOTIDE SEQUENCE [LARGE SCALE GENOMIC DNA]</scope>
    <source>
        <strain evidence="3">EP-1</strain>
        <tissue evidence="3">Whole</tissue>
    </source>
</reference>
<feature type="compositionally biased region" description="Basic and acidic residues" evidence="1">
    <location>
        <begin position="118"/>
        <end position="133"/>
    </location>
</feature>
<proteinExistence type="predicted"/>
<dbReference type="PROSITE" id="PS00028">
    <property type="entry name" value="ZINC_FINGER_C2H2_1"/>
    <property type="match status" value="2"/>
</dbReference>